<dbReference type="AlphaFoldDB" id="A0A7M2WSQ8"/>
<dbReference type="EMBL" id="CP063458">
    <property type="protein sequence ID" value="QOV87630.1"/>
    <property type="molecule type" value="Genomic_DNA"/>
</dbReference>
<accession>A0A7M2WSQ8</accession>
<organism evidence="2 3">
    <name type="scientific">Humisphaera borealis</name>
    <dbReference type="NCBI Taxonomy" id="2807512"/>
    <lineage>
        <taxon>Bacteria</taxon>
        <taxon>Pseudomonadati</taxon>
        <taxon>Planctomycetota</taxon>
        <taxon>Phycisphaerae</taxon>
        <taxon>Tepidisphaerales</taxon>
        <taxon>Tepidisphaeraceae</taxon>
        <taxon>Humisphaera</taxon>
    </lineage>
</organism>
<proteinExistence type="predicted"/>
<feature type="transmembrane region" description="Helical" evidence="1">
    <location>
        <begin position="80"/>
        <end position="102"/>
    </location>
</feature>
<reference evidence="2 3" key="1">
    <citation type="submission" date="2020-10" db="EMBL/GenBank/DDBJ databases">
        <title>Wide distribution of Phycisphaera-like planctomycetes from WD2101 soil group in peatlands and genome analysis of the first cultivated representative.</title>
        <authorList>
            <person name="Dedysh S.N."/>
            <person name="Beletsky A.V."/>
            <person name="Ivanova A."/>
            <person name="Kulichevskaya I.S."/>
            <person name="Suzina N.E."/>
            <person name="Philippov D.A."/>
            <person name="Rakitin A.L."/>
            <person name="Mardanov A.V."/>
            <person name="Ravin N.V."/>
        </authorList>
    </citation>
    <scope>NUCLEOTIDE SEQUENCE [LARGE SCALE GENOMIC DNA]</scope>
    <source>
        <strain evidence="2 3">M1803</strain>
    </source>
</reference>
<protein>
    <submittedName>
        <fullName evidence="2">Uncharacterized protein</fullName>
    </submittedName>
</protein>
<name>A0A7M2WSQ8_9BACT</name>
<dbReference type="RefSeq" id="WP_206290538.1">
    <property type="nucleotide sequence ID" value="NZ_CP063458.1"/>
</dbReference>
<evidence type="ECO:0000313" key="3">
    <source>
        <dbReference type="Proteomes" id="UP000593765"/>
    </source>
</evidence>
<dbReference type="KEGG" id="hbs:IPV69_15185"/>
<keyword evidence="3" id="KW-1185">Reference proteome</keyword>
<gene>
    <name evidence="2" type="ORF">IPV69_15185</name>
</gene>
<evidence type="ECO:0000313" key="2">
    <source>
        <dbReference type="EMBL" id="QOV87630.1"/>
    </source>
</evidence>
<sequence>MNTGPHEMIQRRLSGTMTEVEASELQAALGSDAELRRLYLDYMNLDVVLASKAESSEGTRELIVSRVNRPVSRGFQWRRLSAAASVGLLVGLFSASLVYGFVMRRQVKTQSVLTEGFEDVAVPRDQGVPHRVGVWSGDLLAPQGAERGVTPAEGLRMVALPPVEKRKFSYAFRFLDMAALPENGTAPSRRIEVTARFQGALPGVQDRFQIRLAAFSEDAEGARAIWVGGQVNEQALIHVAKTVTTAPDVSGWTTLQLSTDVPAGAKHLLISLAAGVADDEAPKTEHYLDDVQVRLINHEAPP</sequence>
<keyword evidence="1" id="KW-1133">Transmembrane helix</keyword>
<dbReference type="Proteomes" id="UP000593765">
    <property type="component" value="Chromosome"/>
</dbReference>
<keyword evidence="1" id="KW-0812">Transmembrane</keyword>
<evidence type="ECO:0000256" key="1">
    <source>
        <dbReference type="SAM" id="Phobius"/>
    </source>
</evidence>
<keyword evidence="1" id="KW-0472">Membrane</keyword>